<evidence type="ECO:0000256" key="1">
    <source>
        <dbReference type="SAM" id="MobiDB-lite"/>
    </source>
</evidence>
<dbReference type="GeneID" id="25266173"/>
<evidence type="ECO:0000313" key="2">
    <source>
        <dbReference type="EMBL" id="KDN38936.1"/>
    </source>
</evidence>
<dbReference type="InParanoid" id="A0A066VBW2"/>
<reference evidence="2 3" key="1">
    <citation type="submission" date="2014-05" db="EMBL/GenBank/DDBJ databases">
        <title>Draft genome sequence of a rare smut relative, Tilletiaria anomala UBC 951.</title>
        <authorList>
            <consortium name="DOE Joint Genome Institute"/>
            <person name="Toome M."/>
            <person name="Kuo A."/>
            <person name="Henrissat B."/>
            <person name="Lipzen A."/>
            <person name="Tritt A."/>
            <person name="Yoshinaga Y."/>
            <person name="Zane M."/>
            <person name="Barry K."/>
            <person name="Grigoriev I.V."/>
            <person name="Spatafora J.W."/>
            <person name="Aimea M.C."/>
        </authorList>
    </citation>
    <scope>NUCLEOTIDE SEQUENCE [LARGE SCALE GENOMIC DNA]</scope>
    <source>
        <strain evidence="2 3">UBC 951</strain>
    </source>
</reference>
<feature type="compositionally biased region" description="Basic residues" evidence="1">
    <location>
        <begin position="1"/>
        <end position="11"/>
    </location>
</feature>
<gene>
    <name evidence="2" type="ORF">K437DRAFT_270426</name>
</gene>
<feature type="compositionally biased region" description="Basic and acidic residues" evidence="1">
    <location>
        <begin position="68"/>
        <end position="88"/>
    </location>
</feature>
<dbReference type="RefSeq" id="XP_013240871.1">
    <property type="nucleotide sequence ID" value="XM_013385417.1"/>
</dbReference>
<dbReference type="HOGENOM" id="CLU_1983105_0_0_1"/>
<feature type="region of interest" description="Disordered" evidence="1">
    <location>
        <begin position="1"/>
        <end position="99"/>
    </location>
</feature>
<evidence type="ECO:0000313" key="3">
    <source>
        <dbReference type="Proteomes" id="UP000027361"/>
    </source>
</evidence>
<proteinExistence type="predicted"/>
<dbReference type="AlphaFoldDB" id="A0A066VBW2"/>
<sequence length="126" mass="13938">MSTTTRRKTTNGKKEKEKRPKQEAGEGPLVKQDTKQQQKKKPKSQENTERQAGSAENAAEARVNQCKVEAHGDAQEAEREVKRPKVENDDVPTDAAGAQVEAEEGSYFKRGQVVYENALCEAVVPV</sequence>
<accession>A0A066VBW2</accession>
<organism evidence="2 3">
    <name type="scientific">Tilletiaria anomala (strain ATCC 24038 / CBS 436.72 / UBC 951)</name>
    <dbReference type="NCBI Taxonomy" id="1037660"/>
    <lineage>
        <taxon>Eukaryota</taxon>
        <taxon>Fungi</taxon>
        <taxon>Dikarya</taxon>
        <taxon>Basidiomycota</taxon>
        <taxon>Ustilaginomycotina</taxon>
        <taxon>Exobasidiomycetes</taxon>
        <taxon>Georgefischeriales</taxon>
        <taxon>Tilletiariaceae</taxon>
        <taxon>Tilletiaria</taxon>
    </lineage>
</organism>
<keyword evidence="3" id="KW-1185">Reference proteome</keyword>
<protein>
    <submittedName>
        <fullName evidence="2">Uncharacterized protein</fullName>
    </submittedName>
</protein>
<dbReference type="EMBL" id="JMSN01000111">
    <property type="protein sequence ID" value="KDN38936.1"/>
    <property type="molecule type" value="Genomic_DNA"/>
</dbReference>
<feature type="compositionally biased region" description="Basic and acidic residues" evidence="1">
    <location>
        <begin position="12"/>
        <end position="24"/>
    </location>
</feature>
<comment type="caution">
    <text evidence="2">The sequence shown here is derived from an EMBL/GenBank/DDBJ whole genome shotgun (WGS) entry which is preliminary data.</text>
</comment>
<dbReference type="Proteomes" id="UP000027361">
    <property type="component" value="Unassembled WGS sequence"/>
</dbReference>
<name>A0A066VBW2_TILAU</name>